<evidence type="ECO:0000313" key="3">
    <source>
        <dbReference type="EMBL" id="CAB4199553.1"/>
    </source>
</evidence>
<dbReference type="Pfam" id="PF17338">
    <property type="entry name" value="GP88"/>
    <property type="match status" value="1"/>
</dbReference>
<dbReference type="EMBL" id="LR798385">
    <property type="protein sequence ID" value="CAB5228348.1"/>
    <property type="molecule type" value="Genomic_DNA"/>
</dbReference>
<dbReference type="InterPro" id="IPR020290">
    <property type="entry name" value="Gp88"/>
</dbReference>
<evidence type="ECO:0000259" key="1">
    <source>
        <dbReference type="Pfam" id="PF17338"/>
    </source>
</evidence>
<reference evidence="3" key="1">
    <citation type="submission" date="2020-05" db="EMBL/GenBank/DDBJ databases">
        <authorList>
            <person name="Chiriac C."/>
            <person name="Salcher M."/>
            <person name="Ghai R."/>
            <person name="Kavagutti S V."/>
        </authorList>
    </citation>
    <scope>NUCLEOTIDE SEQUENCE</scope>
</reference>
<sequence>MNAPKFDLDRKPNYLLTNGESNPKTAKSVAAGYETAILHLSPASKSGRNVCPHSSPGCRAACLDEAGHGGINLDADGLNTVQAARIQRTRYWARDRQGFLADLVKELESKLARATRRELKLAARLNGTSDLPFERWPVERNGQTFANIMEAFPEVTFYDYTKWPTLLRRKACPDWPTNYTLTFSLSETNATQAAAELAAGVNVAAPFTTPTTKRTLDDGTKAYRHSLPPSAMIEGIIAAAVDGDLTDLRFLDKGTGVIVGLRAKGTKRLLNAGVAAGFILPA</sequence>
<gene>
    <name evidence="2" type="ORF">UFOVP1084_22</name>
    <name evidence="3" type="ORF">UFOVP1328_57</name>
    <name evidence="4" type="ORF">UFOVP1532_25</name>
</gene>
<proteinExistence type="predicted"/>
<accession>A0A6J5RQN1</accession>
<dbReference type="EMBL" id="LR797042">
    <property type="protein sequence ID" value="CAB4182866.1"/>
    <property type="molecule type" value="Genomic_DNA"/>
</dbReference>
<dbReference type="EMBL" id="LR797278">
    <property type="protein sequence ID" value="CAB4199553.1"/>
    <property type="molecule type" value="Genomic_DNA"/>
</dbReference>
<organism evidence="3">
    <name type="scientific">uncultured Caudovirales phage</name>
    <dbReference type="NCBI Taxonomy" id="2100421"/>
    <lineage>
        <taxon>Viruses</taxon>
        <taxon>Duplodnaviria</taxon>
        <taxon>Heunggongvirae</taxon>
        <taxon>Uroviricota</taxon>
        <taxon>Caudoviricetes</taxon>
        <taxon>Peduoviridae</taxon>
        <taxon>Maltschvirus</taxon>
        <taxon>Maltschvirus maltsch</taxon>
    </lineage>
</organism>
<evidence type="ECO:0000313" key="4">
    <source>
        <dbReference type="EMBL" id="CAB5228348.1"/>
    </source>
</evidence>
<protein>
    <recommendedName>
        <fullName evidence="1">Gene product 88 domain-containing protein</fullName>
    </recommendedName>
</protein>
<feature type="domain" description="Gene product 88" evidence="1">
    <location>
        <begin position="21"/>
        <end position="267"/>
    </location>
</feature>
<evidence type="ECO:0000313" key="2">
    <source>
        <dbReference type="EMBL" id="CAB4182866.1"/>
    </source>
</evidence>
<name>A0A6J5RQN1_9CAUD</name>